<comment type="caution">
    <text evidence="4">The sequence shown here is derived from an EMBL/GenBank/DDBJ whole genome shotgun (WGS) entry which is preliminary data.</text>
</comment>
<feature type="domain" description="PurM-like N-terminal" evidence="2">
    <location>
        <begin position="39"/>
        <end position="150"/>
    </location>
</feature>
<feature type="binding site" evidence="1">
    <location>
        <position position="41"/>
    </location>
    <ligand>
        <name>Mg(2+)</name>
        <dbReference type="ChEBI" id="CHEBI:18420"/>
        <label>3</label>
    </ligand>
</feature>
<dbReference type="NCBIfam" id="TIGR01379">
    <property type="entry name" value="thiL"/>
    <property type="match status" value="1"/>
</dbReference>
<dbReference type="InterPro" id="IPR036676">
    <property type="entry name" value="PurM-like_C_sf"/>
</dbReference>
<comment type="pathway">
    <text evidence="1">Cofactor biosynthesis; thiamine diphosphate biosynthesis; thiamine diphosphate from thiamine phosphate: step 1/1.</text>
</comment>
<dbReference type="HAMAP" id="MF_02128">
    <property type="entry name" value="TMP_kinase"/>
    <property type="match status" value="1"/>
</dbReference>
<evidence type="ECO:0000259" key="2">
    <source>
        <dbReference type="Pfam" id="PF00586"/>
    </source>
</evidence>
<comment type="catalytic activity">
    <reaction evidence="1">
        <text>thiamine phosphate + ATP = thiamine diphosphate + ADP</text>
        <dbReference type="Rhea" id="RHEA:15913"/>
        <dbReference type="ChEBI" id="CHEBI:30616"/>
        <dbReference type="ChEBI" id="CHEBI:37575"/>
        <dbReference type="ChEBI" id="CHEBI:58937"/>
        <dbReference type="ChEBI" id="CHEBI:456216"/>
        <dbReference type="EC" id="2.7.4.16"/>
    </reaction>
</comment>
<sequence length="322" mass="32595">MSPQHTPTGGTVGEVGEFGLIRAVTEGRAQPPTTLLGPGDDAAVVAAADGRIVASTDVLVQGVHFRLDWSTPDLVGRKAVAVNLADIAAMGATPTAVLVGLACPGDTGADVIKELTDGMWAEASRAGAGVVGGDVVRADQLVVSVTALGELGGRPPVTRSGARPGDIVAVNGRLGWAAAGLAVLGRGFRSPVSVVKAQRAPEPEYAAGPAAAKAGATAMIDVSDGLLADLGHIAESSEVGIDVRTERIEVHQRLVEVGKALGADPMAWVLTGGEDHALAATFPSFADLPDGWARIGSVTMPDSGVTVDGTAYEGGTGWQHWR</sequence>
<feature type="binding site" evidence="1">
    <location>
        <position position="55"/>
    </location>
    <ligand>
        <name>Mg(2+)</name>
        <dbReference type="ChEBI" id="CHEBI:18420"/>
        <label>4</label>
    </ligand>
</feature>
<keyword evidence="1" id="KW-0784">Thiamine biosynthesis</keyword>
<keyword evidence="1" id="KW-0460">Magnesium</keyword>
<dbReference type="Gene3D" id="3.90.650.10">
    <property type="entry name" value="PurM-like C-terminal domain"/>
    <property type="match status" value="1"/>
</dbReference>
<feature type="binding site" evidence="1">
    <location>
        <position position="223"/>
    </location>
    <ligand>
        <name>ATP</name>
        <dbReference type="ChEBI" id="CHEBI:30616"/>
    </ligand>
</feature>
<dbReference type="Pfam" id="PF00586">
    <property type="entry name" value="AIRS"/>
    <property type="match status" value="1"/>
</dbReference>
<comment type="miscellaneous">
    <text evidence="1">Reaction mechanism of ThiL seems to utilize a direct, inline transfer of the gamma-phosphate of ATP to TMP rather than a phosphorylated enzyme intermediate.</text>
</comment>
<dbReference type="SUPFAM" id="SSF55326">
    <property type="entry name" value="PurM N-terminal domain-like"/>
    <property type="match status" value="1"/>
</dbReference>
<dbReference type="PANTHER" id="PTHR30270">
    <property type="entry name" value="THIAMINE-MONOPHOSPHATE KINASE"/>
    <property type="match status" value="1"/>
</dbReference>
<dbReference type="InterPro" id="IPR016188">
    <property type="entry name" value="PurM-like_N"/>
</dbReference>
<dbReference type="GO" id="GO:0016301">
    <property type="term" value="F:kinase activity"/>
    <property type="evidence" value="ECO:0007669"/>
    <property type="project" value="UniProtKB-KW"/>
</dbReference>
<keyword evidence="1" id="KW-0067">ATP-binding</keyword>
<feature type="binding site" evidence="1">
    <location>
        <position position="57"/>
    </location>
    <ligand>
        <name>Mg(2+)</name>
        <dbReference type="ChEBI" id="CHEBI:18420"/>
        <label>2</label>
    </ligand>
</feature>
<dbReference type="EC" id="2.7.4.16" evidence="1"/>
<feature type="binding site" evidence="1">
    <location>
        <position position="159"/>
    </location>
    <ligand>
        <name>ATP</name>
        <dbReference type="ChEBI" id="CHEBI:30616"/>
    </ligand>
</feature>
<keyword evidence="1" id="KW-0479">Metal-binding</keyword>
<feature type="binding site" evidence="1">
    <location>
        <position position="221"/>
    </location>
    <ligand>
        <name>Mg(2+)</name>
        <dbReference type="ChEBI" id="CHEBI:18420"/>
        <label>3</label>
    </ligand>
</feature>
<comment type="function">
    <text evidence="1">Catalyzes the ATP-dependent phosphorylation of thiamine-monophosphate (TMP) to form thiamine-pyrophosphate (TPP), the active form of vitamin B1.</text>
</comment>
<name>A0ABN2SBJ2_9PSEU</name>
<comment type="caution">
    <text evidence="1">Lacks conserved residue(s) required for the propagation of feature annotation.</text>
</comment>
<accession>A0ABN2SBJ2</accession>
<dbReference type="EMBL" id="BAAANN010000039">
    <property type="protein sequence ID" value="GAA1983872.1"/>
    <property type="molecule type" value="Genomic_DNA"/>
</dbReference>
<evidence type="ECO:0000313" key="4">
    <source>
        <dbReference type="EMBL" id="GAA1983872.1"/>
    </source>
</evidence>
<comment type="similarity">
    <text evidence="1">Belongs to the thiamine-monophosphate kinase family.</text>
</comment>
<dbReference type="Proteomes" id="UP001501116">
    <property type="component" value="Unassembled WGS sequence"/>
</dbReference>
<dbReference type="InterPro" id="IPR006283">
    <property type="entry name" value="ThiL-like"/>
</dbReference>
<feature type="domain" description="PurM-like C-terminal" evidence="3">
    <location>
        <begin position="163"/>
        <end position="253"/>
    </location>
</feature>
<dbReference type="PIRSF" id="PIRSF005303">
    <property type="entry name" value="Thiam_monoph_kin"/>
    <property type="match status" value="1"/>
</dbReference>
<feature type="binding site" evidence="1">
    <location>
        <position position="224"/>
    </location>
    <ligand>
        <name>Mg(2+)</name>
        <dbReference type="ChEBI" id="CHEBI:18420"/>
        <label>5</label>
    </ligand>
</feature>
<reference evidence="4 5" key="1">
    <citation type="journal article" date="2019" name="Int. J. Syst. Evol. Microbiol.">
        <title>The Global Catalogue of Microorganisms (GCM) 10K type strain sequencing project: providing services to taxonomists for standard genome sequencing and annotation.</title>
        <authorList>
            <consortium name="The Broad Institute Genomics Platform"/>
            <consortium name="The Broad Institute Genome Sequencing Center for Infectious Disease"/>
            <person name="Wu L."/>
            <person name="Ma J."/>
        </authorList>
    </citation>
    <scope>NUCLEOTIDE SEQUENCE [LARGE SCALE GENOMIC DNA]</scope>
    <source>
        <strain evidence="4 5">JCM 14545</strain>
    </source>
</reference>
<feature type="binding site" evidence="1">
    <location>
        <position position="318"/>
    </location>
    <ligand>
        <name>substrate</name>
    </ligand>
</feature>
<protein>
    <recommendedName>
        <fullName evidence="1">Thiamine-monophosphate kinase</fullName>
        <shortName evidence="1">TMP kinase</shortName>
        <shortName evidence="1">Thiamine-phosphate kinase</shortName>
        <ecNumber evidence="1">2.7.4.16</ecNumber>
    </recommendedName>
</protein>
<dbReference type="InterPro" id="IPR010918">
    <property type="entry name" value="PurM-like_C_dom"/>
</dbReference>
<feature type="binding site" evidence="1">
    <location>
        <position position="64"/>
    </location>
    <ligand>
        <name>substrate</name>
    </ligand>
</feature>
<feature type="binding site" evidence="1">
    <location>
        <begin position="133"/>
        <end position="134"/>
    </location>
    <ligand>
        <name>ATP</name>
        <dbReference type="ChEBI" id="CHEBI:30616"/>
    </ligand>
</feature>
<gene>
    <name evidence="1" type="primary">thiL</name>
    <name evidence="4" type="ORF">GCM10009754_71320</name>
</gene>
<feature type="binding site" evidence="1">
    <location>
        <position position="41"/>
    </location>
    <ligand>
        <name>Mg(2+)</name>
        <dbReference type="ChEBI" id="CHEBI:18420"/>
        <label>4</label>
    </ligand>
</feature>
<keyword evidence="1" id="KW-0808">Transferase</keyword>
<keyword evidence="1 4" id="KW-0418">Kinase</keyword>
<feature type="binding site" evidence="1">
    <location>
        <position position="86"/>
    </location>
    <ligand>
        <name>Mg(2+)</name>
        <dbReference type="ChEBI" id="CHEBI:18420"/>
        <label>3</label>
    </ligand>
</feature>
<evidence type="ECO:0000256" key="1">
    <source>
        <dbReference type="HAMAP-Rule" id="MF_02128"/>
    </source>
</evidence>
<evidence type="ECO:0000313" key="5">
    <source>
        <dbReference type="Proteomes" id="UP001501116"/>
    </source>
</evidence>
<keyword evidence="5" id="KW-1185">Reference proteome</keyword>
<feature type="binding site" evidence="1">
    <location>
        <position position="56"/>
    </location>
    <ligand>
        <name>Mg(2+)</name>
        <dbReference type="ChEBI" id="CHEBI:18420"/>
        <label>1</label>
    </ligand>
</feature>
<feature type="binding site" evidence="1">
    <location>
        <position position="57"/>
    </location>
    <ligand>
        <name>Mg(2+)</name>
        <dbReference type="ChEBI" id="CHEBI:18420"/>
        <label>1</label>
    </ligand>
</feature>
<keyword evidence="1" id="KW-0547">Nucleotide-binding</keyword>
<dbReference type="InterPro" id="IPR036921">
    <property type="entry name" value="PurM-like_N_sf"/>
</dbReference>
<dbReference type="CDD" id="cd02194">
    <property type="entry name" value="ThiL"/>
    <property type="match status" value="1"/>
</dbReference>
<proteinExistence type="inferred from homology"/>
<dbReference type="RefSeq" id="WP_344429190.1">
    <property type="nucleotide sequence ID" value="NZ_BAAANN010000039.1"/>
</dbReference>
<dbReference type="PANTHER" id="PTHR30270:SF0">
    <property type="entry name" value="THIAMINE-MONOPHOSPHATE KINASE"/>
    <property type="match status" value="1"/>
</dbReference>
<feature type="binding site" evidence="1">
    <location>
        <position position="86"/>
    </location>
    <ligand>
        <name>Mg(2+)</name>
        <dbReference type="ChEBI" id="CHEBI:18420"/>
        <label>2</label>
    </ligand>
</feature>
<dbReference type="NCBIfam" id="NF004351">
    <property type="entry name" value="PRK05731.1-4"/>
    <property type="match status" value="1"/>
</dbReference>
<organism evidence="4 5">
    <name type="scientific">Amycolatopsis minnesotensis</name>
    <dbReference type="NCBI Taxonomy" id="337894"/>
    <lineage>
        <taxon>Bacteria</taxon>
        <taxon>Bacillati</taxon>
        <taxon>Actinomycetota</taxon>
        <taxon>Actinomycetes</taxon>
        <taxon>Pseudonocardiales</taxon>
        <taxon>Pseudonocardiaceae</taxon>
        <taxon>Amycolatopsis</taxon>
    </lineage>
</organism>
<dbReference type="SUPFAM" id="SSF56042">
    <property type="entry name" value="PurM C-terminal domain-like"/>
    <property type="match status" value="1"/>
</dbReference>
<dbReference type="Pfam" id="PF02769">
    <property type="entry name" value="AIRS_C"/>
    <property type="match status" value="1"/>
</dbReference>
<dbReference type="Gene3D" id="3.30.1330.10">
    <property type="entry name" value="PurM-like, N-terminal domain"/>
    <property type="match status" value="1"/>
</dbReference>
<evidence type="ECO:0000259" key="3">
    <source>
        <dbReference type="Pfam" id="PF02769"/>
    </source>
</evidence>
<feature type="binding site" evidence="1">
    <location>
        <position position="274"/>
    </location>
    <ligand>
        <name>substrate</name>
    </ligand>
</feature>
<feature type="binding site" evidence="1">
    <location>
        <position position="134"/>
    </location>
    <ligand>
        <name>Mg(2+)</name>
        <dbReference type="ChEBI" id="CHEBI:18420"/>
        <label>1</label>
    </ligand>
</feature>
<feature type="binding site" evidence="1">
    <location>
        <position position="86"/>
    </location>
    <ligand>
        <name>Mg(2+)</name>
        <dbReference type="ChEBI" id="CHEBI:18420"/>
        <label>4</label>
    </ligand>
</feature>